<dbReference type="CDD" id="cd00146">
    <property type="entry name" value="PKD"/>
    <property type="match status" value="1"/>
</dbReference>
<dbReference type="EMBL" id="BIFR01000001">
    <property type="protein sequence ID" value="GCE11771.1"/>
    <property type="molecule type" value="Genomic_DNA"/>
</dbReference>
<sequence length="611" mass="66997">MRSRLTQLCVILLLAISINLTALNLPHSSASSARPLHNALPIRSSQHMQTQLEDFPAVDPQYIYDQLSYMATHFLKREAGYDTNLPPEQNGHDEFAAYWAQEMMTQLKDFGAQTRKEAFPIQGWINRSPATQAFNEEVTIPGASHPEQVVVIGCHYDGMAFSTQSANDDASGCAIELGVAKALNSYWQTHHVYPARTLRFVIFDCEEQGLYGSYNYVNTTVNGDLSNIVAMFNEEQSGIAYPLRYLGQLKNDQLPLYLDISPTTNTDIYPQQSALTAQQKTNMTHFHDLMKQAILPVFQQFRALGYAQLTYHDTTQHKDVKQQIFTPEQANKLIVEDDTLGSSDQVPFTQAGIPSATFAGNSTYYDKNAPTASYPYDQPGDTIELMNTFADGSSKKSNALLLALGLPGMLTTWMLHQPDILGQVQSATIPQGTPLISMSDIGQTQVNQALNLNAHAAFVPGNTAATPSFSWDFGDGTKATGAEVTHTYTQTGTYTITVQATTPEGAAHTSKTISITTQSQTYDNMYANYRSSGKPRANPIVTLPSPDDTLTDAVFAEPDSQQTVTHSHLPAAQKDSMIPTLPLLVALTAVIVLGLIGVGALAWRKRRVKAK</sequence>
<dbReference type="RefSeq" id="WP_161975342.1">
    <property type="nucleotide sequence ID" value="NZ_BIFR01000001.1"/>
</dbReference>
<accession>A0A401ZY49</accession>
<dbReference type="InterPro" id="IPR022409">
    <property type="entry name" value="PKD/Chitinase_dom"/>
</dbReference>
<proteinExistence type="predicted"/>
<evidence type="ECO:0000256" key="1">
    <source>
        <dbReference type="SAM" id="Phobius"/>
    </source>
</evidence>
<dbReference type="InterPro" id="IPR035986">
    <property type="entry name" value="PKD_dom_sf"/>
</dbReference>
<keyword evidence="4" id="KW-1185">Reference proteome</keyword>
<dbReference type="Proteomes" id="UP000287352">
    <property type="component" value="Unassembled WGS sequence"/>
</dbReference>
<dbReference type="SUPFAM" id="SSF53187">
    <property type="entry name" value="Zn-dependent exopeptidases"/>
    <property type="match status" value="1"/>
</dbReference>
<dbReference type="InterPro" id="IPR007484">
    <property type="entry name" value="Peptidase_M28"/>
</dbReference>
<reference evidence="4" key="1">
    <citation type="submission" date="2018-12" db="EMBL/GenBank/DDBJ databases">
        <title>Tengunoibacter tsumagoiensis gen. nov., sp. nov., Dictyobacter kobayashii sp. nov., D. alpinus sp. nov., and D. joshuensis sp. nov. and description of Dictyobacteraceae fam. nov. within the order Ktedonobacterales isolated from Tengu-no-mugimeshi.</title>
        <authorList>
            <person name="Wang C.M."/>
            <person name="Zheng Y."/>
            <person name="Sakai Y."/>
            <person name="Toyoda A."/>
            <person name="Minakuchi Y."/>
            <person name="Abe K."/>
            <person name="Yokota A."/>
            <person name="Yabe S."/>
        </authorList>
    </citation>
    <scope>NUCLEOTIDE SEQUENCE [LARGE SCALE GENOMIC DNA]</scope>
    <source>
        <strain evidence="4">Uno3</strain>
    </source>
</reference>
<evidence type="ECO:0000313" key="4">
    <source>
        <dbReference type="Proteomes" id="UP000287352"/>
    </source>
</evidence>
<organism evidence="3 4">
    <name type="scientific">Tengunoibacter tsumagoiensis</name>
    <dbReference type="NCBI Taxonomy" id="2014871"/>
    <lineage>
        <taxon>Bacteria</taxon>
        <taxon>Bacillati</taxon>
        <taxon>Chloroflexota</taxon>
        <taxon>Ktedonobacteria</taxon>
        <taxon>Ktedonobacterales</taxon>
        <taxon>Dictyobacteraceae</taxon>
        <taxon>Tengunoibacter</taxon>
    </lineage>
</organism>
<evidence type="ECO:0000313" key="3">
    <source>
        <dbReference type="EMBL" id="GCE11771.1"/>
    </source>
</evidence>
<dbReference type="Gene3D" id="2.60.40.10">
    <property type="entry name" value="Immunoglobulins"/>
    <property type="match status" value="1"/>
</dbReference>
<keyword evidence="1" id="KW-1133">Transmembrane helix</keyword>
<dbReference type="Pfam" id="PF18911">
    <property type="entry name" value="PKD_4"/>
    <property type="match status" value="1"/>
</dbReference>
<dbReference type="PANTHER" id="PTHR12147:SF26">
    <property type="entry name" value="PEPTIDASE M28 DOMAIN-CONTAINING PROTEIN"/>
    <property type="match status" value="1"/>
</dbReference>
<dbReference type="SMART" id="SM00089">
    <property type="entry name" value="PKD"/>
    <property type="match status" value="1"/>
</dbReference>
<protein>
    <recommendedName>
        <fullName evidence="2">PKD domain-containing protein</fullName>
    </recommendedName>
</protein>
<dbReference type="Pfam" id="PF04389">
    <property type="entry name" value="Peptidase_M28"/>
    <property type="match status" value="1"/>
</dbReference>
<feature type="domain" description="PKD" evidence="2">
    <location>
        <begin position="458"/>
        <end position="522"/>
    </location>
</feature>
<dbReference type="GO" id="GO:0008235">
    <property type="term" value="F:metalloexopeptidase activity"/>
    <property type="evidence" value="ECO:0007669"/>
    <property type="project" value="InterPro"/>
</dbReference>
<gene>
    <name evidence="3" type="ORF">KTT_16300</name>
</gene>
<dbReference type="InterPro" id="IPR000601">
    <property type="entry name" value="PKD_dom"/>
</dbReference>
<keyword evidence="1" id="KW-0812">Transmembrane</keyword>
<dbReference type="GO" id="GO:0006508">
    <property type="term" value="P:proteolysis"/>
    <property type="evidence" value="ECO:0007669"/>
    <property type="project" value="InterPro"/>
</dbReference>
<dbReference type="Gene3D" id="3.40.630.10">
    <property type="entry name" value="Zn peptidases"/>
    <property type="match status" value="1"/>
</dbReference>
<dbReference type="SUPFAM" id="SSF49299">
    <property type="entry name" value="PKD domain"/>
    <property type="match status" value="1"/>
</dbReference>
<dbReference type="PANTHER" id="PTHR12147">
    <property type="entry name" value="METALLOPEPTIDASE M28 FAMILY MEMBER"/>
    <property type="match status" value="1"/>
</dbReference>
<dbReference type="PROSITE" id="PS50093">
    <property type="entry name" value="PKD"/>
    <property type="match status" value="1"/>
</dbReference>
<evidence type="ECO:0000259" key="2">
    <source>
        <dbReference type="PROSITE" id="PS50093"/>
    </source>
</evidence>
<keyword evidence="1" id="KW-0472">Membrane</keyword>
<comment type="caution">
    <text evidence="3">The sequence shown here is derived from an EMBL/GenBank/DDBJ whole genome shotgun (WGS) entry which is preliminary data.</text>
</comment>
<dbReference type="AlphaFoldDB" id="A0A401ZY49"/>
<feature type="transmembrane region" description="Helical" evidence="1">
    <location>
        <begin position="581"/>
        <end position="603"/>
    </location>
</feature>
<dbReference type="InterPro" id="IPR045175">
    <property type="entry name" value="M28_fam"/>
</dbReference>
<name>A0A401ZY49_9CHLR</name>
<dbReference type="InterPro" id="IPR013783">
    <property type="entry name" value="Ig-like_fold"/>
</dbReference>